<sequence>MATPDFDIPYEHRKPFAKHYQQAIWPMCKKLEARRGPIVARQQARMAQIRPFTRLMWPMIYLSFGSSALGFFGVLPNQWIFIGFGLAFVSMLGMAGLAWWAGNELSNFMDEGIDKLYPRVLAYFGKDFVIKWGNEATGQHRAYEDFGIFPKHDKSSCFSHLKGSHHGVPFAFFNVGFYEKKNNDKYELAFKGVLLAFTLKKAFKGTTRVVRDGGFWLSLGQRGLDRVKLEDPRFEARFEVFSSDQVEARYLLNPGMMERLIELDNHFGNGLEACFKDNKLLIRVPSSRDFFSHHQDHEKPIDFKEPIGEIFADLGFIFGIADELALARHTGL</sequence>
<keyword evidence="1" id="KW-0472">Membrane</keyword>
<comment type="caution">
    <text evidence="2">The sequence shown here is derived from an EMBL/GenBank/DDBJ whole genome shotgun (WGS) entry which is preliminary data.</text>
</comment>
<evidence type="ECO:0000313" key="3">
    <source>
        <dbReference type="Proteomes" id="UP001297581"/>
    </source>
</evidence>
<evidence type="ECO:0000256" key="1">
    <source>
        <dbReference type="SAM" id="Phobius"/>
    </source>
</evidence>
<dbReference type="Pfam" id="PF11335">
    <property type="entry name" value="DUF3137"/>
    <property type="match status" value="1"/>
</dbReference>
<organism evidence="2 3">
    <name type="scientific">Shewanella zhuhaiensis</name>
    <dbReference type="NCBI Taxonomy" id="2919576"/>
    <lineage>
        <taxon>Bacteria</taxon>
        <taxon>Pseudomonadati</taxon>
        <taxon>Pseudomonadota</taxon>
        <taxon>Gammaproteobacteria</taxon>
        <taxon>Alteromonadales</taxon>
        <taxon>Shewanellaceae</taxon>
        <taxon>Shewanella</taxon>
    </lineage>
</organism>
<gene>
    <name evidence="2" type="ORF">MJ923_12380</name>
</gene>
<protein>
    <submittedName>
        <fullName evidence="2">DUF3137 domain-containing protein</fullName>
    </submittedName>
</protein>
<keyword evidence="1" id="KW-0812">Transmembrane</keyword>
<evidence type="ECO:0000313" key="2">
    <source>
        <dbReference type="EMBL" id="MCH4295098.1"/>
    </source>
</evidence>
<dbReference type="InterPro" id="IPR021484">
    <property type="entry name" value="DUF3137"/>
</dbReference>
<dbReference type="Proteomes" id="UP001297581">
    <property type="component" value="Unassembled WGS sequence"/>
</dbReference>
<reference evidence="2 3" key="1">
    <citation type="submission" date="2022-02" db="EMBL/GenBank/DDBJ databases">
        <title>The genome sequence of Shewanella sp. 3B26.</title>
        <authorList>
            <person name="Du J."/>
        </authorList>
    </citation>
    <scope>NUCLEOTIDE SEQUENCE [LARGE SCALE GENOMIC DNA]</scope>
    <source>
        <strain evidence="2 3">3B26</strain>
    </source>
</reference>
<feature type="transmembrane region" description="Helical" evidence="1">
    <location>
        <begin position="55"/>
        <end position="73"/>
    </location>
</feature>
<proteinExistence type="predicted"/>
<name>A0AAJ1F124_9GAMM</name>
<dbReference type="AlphaFoldDB" id="A0AAJ1F124"/>
<keyword evidence="1" id="KW-1133">Transmembrane helix</keyword>
<dbReference type="EMBL" id="JAKUDL010000004">
    <property type="protein sequence ID" value="MCH4295098.1"/>
    <property type="molecule type" value="Genomic_DNA"/>
</dbReference>
<accession>A0AAJ1F124</accession>
<dbReference type="RefSeq" id="WP_240591365.1">
    <property type="nucleotide sequence ID" value="NZ_JAKUDL010000004.1"/>
</dbReference>
<feature type="transmembrane region" description="Helical" evidence="1">
    <location>
        <begin position="79"/>
        <end position="101"/>
    </location>
</feature>
<keyword evidence="3" id="KW-1185">Reference proteome</keyword>